<evidence type="ECO:0000256" key="1">
    <source>
        <dbReference type="SAM" id="Phobius"/>
    </source>
</evidence>
<evidence type="ECO:0000313" key="2">
    <source>
        <dbReference type="EMBL" id="GMI27623.1"/>
    </source>
</evidence>
<proteinExistence type="predicted"/>
<feature type="transmembrane region" description="Helical" evidence="1">
    <location>
        <begin position="48"/>
        <end position="70"/>
    </location>
</feature>
<feature type="non-terminal residue" evidence="2">
    <location>
        <position position="1"/>
    </location>
</feature>
<keyword evidence="1" id="KW-0472">Membrane</keyword>
<dbReference type="Proteomes" id="UP001165060">
    <property type="component" value="Unassembled WGS sequence"/>
</dbReference>
<keyword evidence="1" id="KW-0812">Transmembrane</keyword>
<keyword evidence="1" id="KW-1133">Transmembrane helix</keyword>
<sequence length="186" mass="19185">GGGDRARELREAIGLTADDFTDPEPAVDPLFGIDLDALATDSSVVNALFSYAVSAHRLFLSLLASPFSLLTSFLPRVAPLPLLLALSLRSSLFLLLGATGVPPAPPAAAAGDVPAMIANFVRGFFPSAFFLYDFYQVVVADLLAVFVGLLLGVATYDAAGGTGHGGALPFFGAAAGGMLQARDKEL</sequence>
<accession>A0ABQ6MKM7</accession>
<dbReference type="EMBL" id="BRYB01004222">
    <property type="protein sequence ID" value="GMI27623.1"/>
    <property type="molecule type" value="Genomic_DNA"/>
</dbReference>
<organism evidence="2 3">
    <name type="scientific">Tetraparma gracilis</name>
    <dbReference type="NCBI Taxonomy" id="2962635"/>
    <lineage>
        <taxon>Eukaryota</taxon>
        <taxon>Sar</taxon>
        <taxon>Stramenopiles</taxon>
        <taxon>Ochrophyta</taxon>
        <taxon>Bolidophyceae</taxon>
        <taxon>Parmales</taxon>
        <taxon>Triparmaceae</taxon>
        <taxon>Tetraparma</taxon>
    </lineage>
</organism>
<feature type="transmembrane region" description="Helical" evidence="1">
    <location>
        <begin position="137"/>
        <end position="156"/>
    </location>
</feature>
<keyword evidence="3" id="KW-1185">Reference proteome</keyword>
<reference evidence="2 3" key="1">
    <citation type="journal article" date="2023" name="Commun. Biol.">
        <title>Genome analysis of Parmales, the sister group of diatoms, reveals the evolutionary specialization of diatoms from phago-mixotrophs to photoautotrophs.</title>
        <authorList>
            <person name="Ban H."/>
            <person name="Sato S."/>
            <person name="Yoshikawa S."/>
            <person name="Yamada K."/>
            <person name="Nakamura Y."/>
            <person name="Ichinomiya M."/>
            <person name="Sato N."/>
            <person name="Blanc-Mathieu R."/>
            <person name="Endo H."/>
            <person name="Kuwata A."/>
            <person name="Ogata H."/>
        </authorList>
    </citation>
    <scope>NUCLEOTIDE SEQUENCE [LARGE SCALE GENOMIC DNA]</scope>
</reference>
<protein>
    <submittedName>
        <fullName evidence="2">Uncharacterized protein</fullName>
    </submittedName>
</protein>
<gene>
    <name evidence="2" type="ORF">TeGR_g15188</name>
</gene>
<evidence type="ECO:0000313" key="3">
    <source>
        <dbReference type="Proteomes" id="UP001165060"/>
    </source>
</evidence>
<name>A0ABQ6MKM7_9STRA</name>
<comment type="caution">
    <text evidence="2">The sequence shown here is derived from an EMBL/GenBank/DDBJ whole genome shotgun (WGS) entry which is preliminary data.</text>
</comment>